<protein>
    <submittedName>
        <fullName evidence="1">Uncharacterized protein</fullName>
    </submittedName>
</protein>
<evidence type="ECO:0000313" key="1">
    <source>
        <dbReference type="EMBL" id="PLX16705.1"/>
    </source>
</evidence>
<dbReference type="EMBL" id="PKTG01000107">
    <property type="protein sequence ID" value="PLX16705.1"/>
    <property type="molecule type" value="Genomic_DNA"/>
</dbReference>
<evidence type="ECO:0000313" key="2">
    <source>
        <dbReference type="Proteomes" id="UP000234857"/>
    </source>
</evidence>
<name>A0A2N5ZDH1_MUIH1</name>
<sequence>MKNILFLLIITILCVSTISAPMNKISIFDVYHNLGEFMKYQSAYTTENKEDLCQLIEAGQSRWGFEINLRENSIMVFDNLKSVIGANSIDQVEFEWKNKEIVDLIMSFFNQRIEKTKMELLNIRVNYVDIVEEEVHTLTGTDIIDNLVINYSVRLINPLNKQIITIENRNFIECL</sequence>
<dbReference type="Proteomes" id="UP000234857">
    <property type="component" value="Unassembled WGS sequence"/>
</dbReference>
<proteinExistence type="predicted"/>
<accession>A0A2N5ZDH1</accession>
<comment type="caution">
    <text evidence="1">The sequence shown here is derived from an EMBL/GenBank/DDBJ whole genome shotgun (WGS) entry which is preliminary data.</text>
</comment>
<gene>
    <name evidence="1" type="ORF">C0601_09520</name>
</gene>
<reference evidence="1 2" key="1">
    <citation type="submission" date="2017-11" db="EMBL/GenBank/DDBJ databases">
        <title>Genome-resolved metagenomics identifies genetic mobility, metabolic interactions, and unexpected diversity in perchlorate-reducing communities.</title>
        <authorList>
            <person name="Barnum T.P."/>
            <person name="Figueroa I.A."/>
            <person name="Carlstrom C.I."/>
            <person name="Lucas L.N."/>
            <person name="Engelbrektson A.L."/>
            <person name="Coates J.D."/>
        </authorList>
    </citation>
    <scope>NUCLEOTIDE SEQUENCE [LARGE SCALE GENOMIC DNA]</scope>
    <source>
        <strain evidence="1">BM706</strain>
    </source>
</reference>
<organism evidence="1 2">
    <name type="scientific">Muiribacterium halophilum</name>
    <dbReference type="NCBI Taxonomy" id="2053465"/>
    <lineage>
        <taxon>Bacteria</taxon>
        <taxon>Candidatus Muiribacteriota</taxon>
        <taxon>Candidatus Muiribacteriia</taxon>
        <taxon>Candidatus Muiribacteriales</taxon>
        <taxon>Candidatus Muiribacteriaceae</taxon>
        <taxon>Candidatus Muiribacterium</taxon>
    </lineage>
</organism>
<dbReference type="AlphaFoldDB" id="A0A2N5ZDH1"/>